<reference evidence="11 12" key="1">
    <citation type="journal article" date="2022" name="Res Sq">
        <title>Evolution of multicellular longitudinally dividing oral cavity symbionts (Neisseriaceae).</title>
        <authorList>
            <person name="Nyongesa S."/>
            <person name="Weber P."/>
            <person name="Bernet E."/>
            <person name="Pullido F."/>
            <person name="Nieckarz M."/>
            <person name="Delaby M."/>
            <person name="Nieves C."/>
            <person name="Viehboeck T."/>
            <person name="Krause N."/>
            <person name="Rivera-Millot A."/>
            <person name="Nakamura A."/>
            <person name="Vischer N."/>
            <person name="VanNieuwenhze M."/>
            <person name="Brun Y."/>
            <person name="Cava F."/>
            <person name="Bulgheresi S."/>
            <person name="Veyrier F."/>
        </authorList>
    </citation>
    <scope>NUCLEOTIDE SEQUENCE [LARGE SCALE GENOMIC DNA]</scope>
    <source>
        <strain evidence="11 12">SN4</strain>
    </source>
</reference>
<keyword evidence="4 9" id="KW-0547">Nucleotide-binding</keyword>
<dbReference type="NCBIfam" id="TIGR00125">
    <property type="entry name" value="cyt_tran_rel"/>
    <property type="match status" value="1"/>
</dbReference>
<evidence type="ECO:0000259" key="10">
    <source>
        <dbReference type="Pfam" id="PF01467"/>
    </source>
</evidence>
<dbReference type="GO" id="GO:0004595">
    <property type="term" value="F:pantetheine-phosphate adenylyltransferase activity"/>
    <property type="evidence" value="ECO:0007669"/>
    <property type="project" value="UniProtKB-EC"/>
</dbReference>
<sequence>MAQPRIRRAVYAGSFDPPTNGHLWMIREAQMLFDELVVAIGVNPDKRFTYSLEERKEMLRAITAGMSNVRIASFENQYLVNYADSIHAEYIVRGIRTTADYEYERSMRYINSDLQPEISTVFLLPPREFAEVSSTMVKGMVGPKNWQEMIKRYLPEPVYEKIMHDHIYQGR</sequence>
<evidence type="ECO:0000256" key="2">
    <source>
        <dbReference type="ARBA" id="ARBA00022679"/>
    </source>
</evidence>
<evidence type="ECO:0000256" key="4">
    <source>
        <dbReference type="ARBA" id="ARBA00022741"/>
    </source>
</evidence>
<feature type="binding site" evidence="9">
    <location>
        <begin position="129"/>
        <end position="135"/>
    </location>
    <ligand>
        <name>ATP</name>
        <dbReference type="ChEBI" id="CHEBI:30616"/>
    </ligand>
</feature>
<feature type="binding site" evidence="9">
    <location>
        <position position="14"/>
    </location>
    <ligand>
        <name>substrate</name>
    </ligand>
</feature>
<dbReference type="SUPFAM" id="SSF52374">
    <property type="entry name" value="Nucleotidylyl transferase"/>
    <property type="match status" value="1"/>
</dbReference>
<proteinExistence type="inferred from homology"/>
<dbReference type="PANTHER" id="PTHR21342:SF1">
    <property type="entry name" value="PHOSPHOPANTETHEINE ADENYLYLTRANSFERASE"/>
    <property type="match status" value="1"/>
</dbReference>
<comment type="catalytic activity">
    <reaction evidence="8 9">
        <text>(R)-4'-phosphopantetheine + ATP + H(+) = 3'-dephospho-CoA + diphosphate</text>
        <dbReference type="Rhea" id="RHEA:19801"/>
        <dbReference type="ChEBI" id="CHEBI:15378"/>
        <dbReference type="ChEBI" id="CHEBI:30616"/>
        <dbReference type="ChEBI" id="CHEBI:33019"/>
        <dbReference type="ChEBI" id="CHEBI:57328"/>
        <dbReference type="ChEBI" id="CHEBI:61723"/>
        <dbReference type="EC" id="2.7.7.3"/>
    </reaction>
</comment>
<comment type="subcellular location">
    <subcellularLocation>
        <location evidence="9">Cytoplasm</location>
    </subcellularLocation>
</comment>
<feature type="binding site" evidence="9">
    <location>
        <position position="104"/>
    </location>
    <ligand>
        <name>ATP</name>
        <dbReference type="ChEBI" id="CHEBI:30616"/>
    </ligand>
</feature>
<dbReference type="EMBL" id="CP091511">
    <property type="protein sequence ID" value="UOO90371.1"/>
    <property type="molecule type" value="Genomic_DNA"/>
</dbReference>
<evidence type="ECO:0000313" key="11">
    <source>
        <dbReference type="EMBL" id="UOO90371.1"/>
    </source>
</evidence>
<feature type="binding site" evidence="9">
    <location>
        <position position="46"/>
    </location>
    <ligand>
        <name>substrate</name>
    </ligand>
</feature>
<evidence type="ECO:0000256" key="3">
    <source>
        <dbReference type="ARBA" id="ARBA00022695"/>
    </source>
</evidence>
<feature type="binding site" evidence="9">
    <location>
        <begin position="14"/>
        <end position="15"/>
    </location>
    <ligand>
        <name>ATP</name>
        <dbReference type="ChEBI" id="CHEBI:30616"/>
    </ligand>
</feature>
<evidence type="ECO:0000256" key="8">
    <source>
        <dbReference type="ARBA" id="ARBA00029346"/>
    </source>
</evidence>
<evidence type="ECO:0000256" key="1">
    <source>
        <dbReference type="ARBA" id="ARBA00022490"/>
    </source>
</evidence>
<dbReference type="InterPro" id="IPR001980">
    <property type="entry name" value="PPAT"/>
</dbReference>
<evidence type="ECO:0000313" key="12">
    <source>
        <dbReference type="Proteomes" id="UP000832011"/>
    </source>
</evidence>
<feature type="domain" description="Cytidyltransferase-like" evidence="10">
    <location>
        <begin position="10"/>
        <end position="138"/>
    </location>
</feature>
<comment type="subunit">
    <text evidence="9">Homohexamer.</text>
</comment>
<keyword evidence="1 9" id="KW-0963">Cytoplasm</keyword>
<dbReference type="HAMAP" id="MF_00151">
    <property type="entry name" value="PPAT_bact"/>
    <property type="match status" value="1"/>
</dbReference>
<name>A0ABY4E3K7_9NEIS</name>
<protein>
    <recommendedName>
        <fullName evidence="9">Phosphopantetheine adenylyltransferase</fullName>
        <ecNumber evidence="9">2.7.7.3</ecNumber>
    </recommendedName>
    <alternativeName>
        <fullName evidence="9">Dephospho-CoA pyrophosphorylase</fullName>
    </alternativeName>
    <alternativeName>
        <fullName evidence="9">Pantetheine-phosphate adenylyltransferase</fullName>
        <shortName evidence="9">PPAT</shortName>
    </alternativeName>
</protein>
<feature type="binding site" evidence="9">
    <location>
        <position position="93"/>
    </location>
    <ligand>
        <name>substrate</name>
    </ligand>
</feature>
<dbReference type="PRINTS" id="PR01020">
    <property type="entry name" value="LPSBIOSNTHSS"/>
</dbReference>
<evidence type="ECO:0000256" key="6">
    <source>
        <dbReference type="ARBA" id="ARBA00022842"/>
    </source>
</evidence>
<keyword evidence="5 9" id="KW-0067">ATP-binding</keyword>
<dbReference type="InterPro" id="IPR004821">
    <property type="entry name" value="Cyt_trans-like"/>
</dbReference>
<comment type="pathway">
    <text evidence="9">Cofactor biosynthesis; coenzyme A biosynthesis; CoA from (R)-pantothenate: step 4/5.</text>
</comment>
<comment type="similarity">
    <text evidence="9">Belongs to the bacterial CoaD family.</text>
</comment>
<keyword evidence="12" id="KW-1185">Reference proteome</keyword>
<feature type="binding site" evidence="9">
    <location>
        <position position="79"/>
    </location>
    <ligand>
        <name>substrate</name>
    </ligand>
</feature>
<feature type="binding site" evidence="9">
    <location>
        <begin position="94"/>
        <end position="96"/>
    </location>
    <ligand>
        <name>ATP</name>
        <dbReference type="ChEBI" id="CHEBI:30616"/>
    </ligand>
</feature>
<gene>
    <name evidence="9 11" type="primary">coaD</name>
    <name evidence="11" type="ORF">LVJ82_05165</name>
</gene>
<dbReference type="Gene3D" id="3.40.50.620">
    <property type="entry name" value="HUPs"/>
    <property type="match status" value="1"/>
</dbReference>
<dbReference type="PANTHER" id="PTHR21342">
    <property type="entry name" value="PHOSPHOPANTETHEINE ADENYLYLTRANSFERASE"/>
    <property type="match status" value="1"/>
</dbReference>
<comment type="cofactor">
    <cofactor evidence="9">
        <name>Mg(2+)</name>
        <dbReference type="ChEBI" id="CHEBI:18420"/>
    </cofactor>
</comment>
<comment type="function">
    <text evidence="9">Reversibly transfers an adenylyl group from ATP to 4'-phosphopantetheine, yielding dephospho-CoA (dPCoA) and pyrophosphate.</text>
</comment>
<keyword evidence="2 9" id="KW-0808">Transferase</keyword>
<evidence type="ECO:0000256" key="7">
    <source>
        <dbReference type="ARBA" id="ARBA00022993"/>
    </source>
</evidence>
<dbReference type="InterPro" id="IPR014729">
    <property type="entry name" value="Rossmann-like_a/b/a_fold"/>
</dbReference>
<dbReference type="Pfam" id="PF01467">
    <property type="entry name" value="CTP_transf_like"/>
    <property type="match status" value="1"/>
</dbReference>
<dbReference type="EC" id="2.7.7.3" evidence="9"/>
<dbReference type="NCBIfam" id="TIGR01510">
    <property type="entry name" value="coaD_prev_kdtB"/>
    <property type="match status" value="1"/>
</dbReference>
<keyword evidence="3 9" id="KW-0548">Nucleotidyltransferase</keyword>
<feature type="site" description="Transition state stabilizer" evidence="9">
    <location>
        <position position="22"/>
    </location>
</feature>
<evidence type="ECO:0000256" key="9">
    <source>
        <dbReference type="HAMAP-Rule" id="MF_00151"/>
    </source>
</evidence>
<dbReference type="RefSeq" id="WP_058355748.1">
    <property type="nucleotide sequence ID" value="NZ_CABKVG010000008.1"/>
</dbReference>
<evidence type="ECO:0000256" key="5">
    <source>
        <dbReference type="ARBA" id="ARBA00022840"/>
    </source>
</evidence>
<organism evidence="11 12">
    <name type="scientific">Vitreoscilla massiliensis</name>
    <dbReference type="NCBI Taxonomy" id="1689272"/>
    <lineage>
        <taxon>Bacteria</taxon>
        <taxon>Pseudomonadati</taxon>
        <taxon>Pseudomonadota</taxon>
        <taxon>Betaproteobacteria</taxon>
        <taxon>Neisseriales</taxon>
        <taxon>Neisseriaceae</taxon>
        <taxon>Vitreoscilla</taxon>
    </lineage>
</organism>
<keyword evidence="6 9" id="KW-0460">Magnesium</keyword>
<accession>A0ABY4E3K7</accession>
<feature type="binding site" evidence="9">
    <location>
        <position position="22"/>
    </location>
    <ligand>
        <name>ATP</name>
        <dbReference type="ChEBI" id="CHEBI:30616"/>
    </ligand>
</feature>
<dbReference type="Proteomes" id="UP000832011">
    <property type="component" value="Chromosome"/>
</dbReference>
<keyword evidence="7 9" id="KW-0173">Coenzyme A biosynthesis</keyword>